<dbReference type="EMBL" id="CAKASE010000083">
    <property type="protein sequence ID" value="CAG9585092.1"/>
    <property type="molecule type" value="Genomic_DNA"/>
</dbReference>
<sequence length="76" mass="8174">MIAHGYMENSPAGLAFTASIACAGRGPAKQGKLLYNGVLDCLRKIYMTEGLAHGLYKGIGPLYLRIAVHLILPYPL</sequence>
<comment type="similarity">
    <text evidence="2">Belongs to the mitochondrial carrier (TC 2.A.29) family.</text>
</comment>
<evidence type="ECO:0000256" key="3">
    <source>
        <dbReference type="ARBA" id="ARBA00022692"/>
    </source>
</evidence>
<dbReference type="Pfam" id="PF00153">
    <property type="entry name" value="Mito_carr"/>
    <property type="match status" value="1"/>
</dbReference>
<comment type="subcellular location">
    <subcellularLocation>
        <location evidence="1">Membrane</location>
        <topology evidence="1">Multi-pass membrane protein</topology>
    </subcellularLocation>
</comment>
<keyword evidence="3" id="KW-0812">Transmembrane</keyword>
<dbReference type="OrthoDB" id="6703404at2759"/>
<dbReference type="AlphaFoldDB" id="A0A8J2RBH6"/>
<dbReference type="Proteomes" id="UP000789524">
    <property type="component" value="Unassembled WGS sequence"/>
</dbReference>
<evidence type="ECO:0000256" key="2">
    <source>
        <dbReference type="ARBA" id="ARBA00006375"/>
    </source>
</evidence>
<evidence type="ECO:0000256" key="1">
    <source>
        <dbReference type="ARBA" id="ARBA00004141"/>
    </source>
</evidence>
<comment type="caution">
    <text evidence="5">The sequence shown here is derived from an EMBL/GenBank/DDBJ whole genome shotgun (WGS) entry which is preliminary data.</text>
</comment>
<dbReference type="Gene3D" id="1.50.40.10">
    <property type="entry name" value="Mitochondrial carrier domain"/>
    <property type="match status" value="1"/>
</dbReference>
<accession>A0A8J2RBH6</accession>
<dbReference type="InterPro" id="IPR018108">
    <property type="entry name" value="MCP_transmembrane"/>
</dbReference>
<reference evidence="5" key="1">
    <citation type="submission" date="2021-09" db="EMBL/GenBank/DDBJ databases">
        <authorList>
            <person name="Martin H S."/>
        </authorList>
    </citation>
    <scope>NUCLEOTIDE SEQUENCE</scope>
</reference>
<evidence type="ECO:0000313" key="5">
    <source>
        <dbReference type="EMBL" id="CAG9585092.1"/>
    </source>
</evidence>
<dbReference type="SUPFAM" id="SSF103506">
    <property type="entry name" value="Mitochondrial carrier"/>
    <property type="match status" value="1"/>
</dbReference>
<dbReference type="GO" id="GO:0016020">
    <property type="term" value="C:membrane"/>
    <property type="evidence" value="ECO:0007669"/>
    <property type="project" value="UniProtKB-SubCell"/>
</dbReference>
<dbReference type="InterPro" id="IPR023395">
    <property type="entry name" value="MCP_dom_sf"/>
</dbReference>
<evidence type="ECO:0000256" key="4">
    <source>
        <dbReference type="ARBA" id="ARBA00023136"/>
    </source>
</evidence>
<organism evidence="5 6">
    <name type="scientific">Danaus chrysippus</name>
    <name type="common">African queen</name>
    <dbReference type="NCBI Taxonomy" id="151541"/>
    <lineage>
        <taxon>Eukaryota</taxon>
        <taxon>Metazoa</taxon>
        <taxon>Ecdysozoa</taxon>
        <taxon>Arthropoda</taxon>
        <taxon>Hexapoda</taxon>
        <taxon>Insecta</taxon>
        <taxon>Pterygota</taxon>
        <taxon>Neoptera</taxon>
        <taxon>Endopterygota</taxon>
        <taxon>Lepidoptera</taxon>
        <taxon>Glossata</taxon>
        <taxon>Ditrysia</taxon>
        <taxon>Papilionoidea</taxon>
        <taxon>Nymphalidae</taxon>
        <taxon>Danainae</taxon>
        <taxon>Danaini</taxon>
        <taxon>Danaina</taxon>
        <taxon>Danaus</taxon>
        <taxon>Anosia</taxon>
    </lineage>
</organism>
<keyword evidence="4" id="KW-0472">Membrane</keyword>
<evidence type="ECO:0000313" key="6">
    <source>
        <dbReference type="Proteomes" id="UP000789524"/>
    </source>
</evidence>
<keyword evidence="6" id="KW-1185">Reference proteome</keyword>
<protein>
    <submittedName>
        <fullName evidence="5">(African queen) hypothetical protein</fullName>
    </submittedName>
</protein>
<name>A0A8J2RBH6_9NEOP</name>
<proteinExistence type="inferred from homology"/>
<gene>
    <name evidence="5" type="ORF">DCHRY22_LOCUS15579</name>
</gene>